<reference evidence="2" key="1">
    <citation type="journal article" date="2023" name="IScience">
        <title>Live-bearing cockroach genome reveals convergent evolutionary mechanisms linked to viviparity in insects and beyond.</title>
        <authorList>
            <person name="Fouks B."/>
            <person name="Harrison M.C."/>
            <person name="Mikhailova A.A."/>
            <person name="Marchal E."/>
            <person name="English S."/>
            <person name="Carruthers M."/>
            <person name="Jennings E.C."/>
            <person name="Chiamaka E.L."/>
            <person name="Frigard R.A."/>
            <person name="Pippel M."/>
            <person name="Attardo G.M."/>
            <person name="Benoit J.B."/>
            <person name="Bornberg-Bauer E."/>
            <person name="Tobe S.S."/>
        </authorList>
    </citation>
    <scope>NUCLEOTIDE SEQUENCE</scope>
    <source>
        <strain evidence="2">Stay&amp;Tobe</strain>
    </source>
</reference>
<keyword evidence="3" id="KW-1185">Reference proteome</keyword>
<organism evidence="2 3">
    <name type="scientific">Diploptera punctata</name>
    <name type="common">Pacific beetle cockroach</name>
    <dbReference type="NCBI Taxonomy" id="6984"/>
    <lineage>
        <taxon>Eukaryota</taxon>
        <taxon>Metazoa</taxon>
        <taxon>Ecdysozoa</taxon>
        <taxon>Arthropoda</taxon>
        <taxon>Hexapoda</taxon>
        <taxon>Insecta</taxon>
        <taxon>Pterygota</taxon>
        <taxon>Neoptera</taxon>
        <taxon>Polyneoptera</taxon>
        <taxon>Dictyoptera</taxon>
        <taxon>Blattodea</taxon>
        <taxon>Blaberoidea</taxon>
        <taxon>Blaberidae</taxon>
        <taxon>Diplopterinae</taxon>
        <taxon>Diploptera</taxon>
    </lineage>
</organism>
<dbReference type="EMBL" id="JASPKZ010003844">
    <property type="protein sequence ID" value="KAJ9592162.1"/>
    <property type="molecule type" value="Genomic_DNA"/>
</dbReference>
<reference evidence="2" key="2">
    <citation type="submission" date="2023-05" db="EMBL/GenBank/DDBJ databases">
        <authorList>
            <person name="Fouks B."/>
        </authorList>
    </citation>
    <scope>NUCLEOTIDE SEQUENCE</scope>
    <source>
        <strain evidence="2">Stay&amp;Tobe</strain>
        <tissue evidence="2">Testes</tissue>
    </source>
</reference>
<accession>A0AAD8A477</accession>
<comment type="caution">
    <text evidence="2">The sequence shown here is derived from an EMBL/GenBank/DDBJ whole genome shotgun (WGS) entry which is preliminary data.</text>
</comment>
<sequence>MENFETRKKKDATGTNIATTDPKVARELNQIFSSPVAGDHSHEVHSKDSSHIKQSTDKQTTETVHVATTHSPAITASTTALSKTKLNETEKINKENTTIPHKVGSEEETVEQPVTMSRSEAPLDIKKKSINWSDYFGIDRRRKKTGPPGSNPIDDEWLLNQYYKNFAMATNPGKKRSIMYPHDSSKSRSTALQQPFDTRVFDTDVFARTAQHEANAVKKNSQPSNLGMNII</sequence>
<evidence type="ECO:0000313" key="2">
    <source>
        <dbReference type="EMBL" id="KAJ9592162.1"/>
    </source>
</evidence>
<feature type="region of interest" description="Disordered" evidence="1">
    <location>
        <begin position="1"/>
        <end position="73"/>
    </location>
</feature>
<feature type="compositionally biased region" description="Polar residues" evidence="1">
    <location>
        <begin position="61"/>
        <end position="73"/>
    </location>
</feature>
<dbReference type="Proteomes" id="UP001233999">
    <property type="component" value="Unassembled WGS sequence"/>
</dbReference>
<proteinExistence type="predicted"/>
<evidence type="ECO:0000256" key="1">
    <source>
        <dbReference type="SAM" id="MobiDB-lite"/>
    </source>
</evidence>
<protein>
    <submittedName>
        <fullName evidence="2">Uncharacterized protein</fullName>
    </submittedName>
</protein>
<dbReference type="AlphaFoldDB" id="A0AAD8A477"/>
<feature type="compositionally biased region" description="Basic and acidic residues" evidence="1">
    <location>
        <begin position="39"/>
        <end position="60"/>
    </location>
</feature>
<name>A0AAD8A477_DIPPU</name>
<evidence type="ECO:0000313" key="3">
    <source>
        <dbReference type="Proteomes" id="UP001233999"/>
    </source>
</evidence>
<feature type="compositionally biased region" description="Basic and acidic residues" evidence="1">
    <location>
        <begin position="1"/>
        <end position="12"/>
    </location>
</feature>
<gene>
    <name evidence="2" type="ORF">L9F63_001278</name>
</gene>